<sequence>MIHSVSANQPSFHTVTFTTGLNVILAERSETSTEKDTRNGLGKSTLIEIIDFCLGSRVTKGRGLSIEPLKQWAFTLEITLGGNRIKVTRAVADHNRIVIDGPTNGWIEQPDCDARSGELIFKVERWRQFLGWALFSLPRSADQLPYKPSFRSLVSYMVRRGPDAYISPFQHNTKQQTWDSQLHIAYLLGMNWEFPARLRGLNEREDGVKAIEKAIKTGAMEGAIGTVGELETQRIQLEQQSAVAKQALDTFKVHPQYESVQQDADRLTKEIHDLVNRNVTDRRHLSRYQESIKEEKPPVEMSLERLYEECGLVFPDAIKRSLNEARTFHHQIISNRCDFLETEIRRTQQAIDERKSQIRDLTNQRAGMMEVLQTHGALQEMTKLQEGYVALQGSLDHVQTRLREMRNLNVAKREVKAQKTELVQTAEQDHEQRQDVWSEAVRLFNEHSQALYKSPGRLVIDVGEKGYKYHVEIERSGSEGIEKMKIFCFDLAVLQLQMQTRHGIDFLIHDTLMYDSVDARQRALAFERAHEVTTLLGGQYICTINSDMVPSKDFSEGFDFQEHVRLTLSDATPSGSLLGIRFERGGK</sequence>
<dbReference type="AlphaFoldDB" id="A0A498H0Q8"/>
<evidence type="ECO:0000313" key="5">
    <source>
        <dbReference type="Proteomes" id="UP000290932"/>
    </source>
</evidence>
<dbReference type="OrthoDB" id="111258at2157"/>
<evidence type="ECO:0000256" key="1">
    <source>
        <dbReference type="SAM" id="Coils"/>
    </source>
</evidence>
<dbReference type="InterPro" id="IPR046919">
    <property type="entry name" value="ABC-3C_CTD10"/>
</dbReference>
<feature type="domain" description="DUF2326" evidence="2">
    <location>
        <begin position="448"/>
        <end position="582"/>
    </location>
</feature>
<dbReference type="EMBL" id="LHQS01000002">
    <property type="protein sequence ID" value="RXE56208.1"/>
    <property type="molecule type" value="Genomic_DNA"/>
</dbReference>
<dbReference type="InterPro" id="IPR018760">
    <property type="entry name" value="DUF2326"/>
</dbReference>
<keyword evidence="5" id="KW-1185">Reference proteome</keyword>
<organism evidence="4 5">
    <name type="scientific">Methanoculleus taiwanensis</name>
    <dbReference type="NCBI Taxonomy" id="1550565"/>
    <lineage>
        <taxon>Archaea</taxon>
        <taxon>Methanobacteriati</taxon>
        <taxon>Methanobacteriota</taxon>
        <taxon>Stenosarchaea group</taxon>
        <taxon>Methanomicrobia</taxon>
        <taxon>Methanomicrobiales</taxon>
        <taxon>Methanomicrobiaceae</taxon>
        <taxon>Methanoculleus</taxon>
    </lineage>
</organism>
<dbReference type="Pfam" id="PF20275">
    <property type="entry name" value="CTD10"/>
    <property type="match status" value="1"/>
</dbReference>
<evidence type="ECO:0000313" key="4">
    <source>
        <dbReference type="EMBL" id="RXE56208.1"/>
    </source>
</evidence>
<dbReference type="InterPro" id="IPR027417">
    <property type="entry name" value="P-loop_NTPase"/>
</dbReference>
<proteinExistence type="predicted"/>
<gene>
    <name evidence="4" type="ORF">ABH15_08650</name>
</gene>
<dbReference type="Pfam" id="PF10088">
    <property type="entry name" value="DUF2326"/>
    <property type="match status" value="1"/>
</dbReference>
<dbReference type="Gene3D" id="3.40.50.300">
    <property type="entry name" value="P-loop containing nucleotide triphosphate hydrolases"/>
    <property type="match status" value="1"/>
</dbReference>
<evidence type="ECO:0000259" key="2">
    <source>
        <dbReference type="Pfam" id="PF10088"/>
    </source>
</evidence>
<protein>
    <submittedName>
        <fullName evidence="4">Uncharacterized protein</fullName>
    </submittedName>
</protein>
<accession>A0A498H0Q8</accession>
<comment type="caution">
    <text evidence="4">The sequence shown here is derived from an EMBL/GenBank/DDBJ whole genome shotgun (WGS) entry which is preliminary data.</text>
</comment>
<name>A0A498H0Q8_9EURY</name>
<keyword evidence="1" id="KW-0175">Coiled coil</keyword>
<dbReference type="RefSeq" id="WP_128693960.1">
    <property type="nucleotide sequence ID" value="NZ_LHQS01000002.1"/>
</dbReference>
<feature type="coiled-coil region" evidence="1">
    <location>
        <begin position="337"/>
        <end position="364"/>
    </location>
</feature>
<dbReference type="Proteomes" id="UP000290932">
    <property type="component" value="Unassembled WGS sequence"/>
</dbReference>
<feature type="domain" description="ABC-three component systems C-terminal" evidence="3">
    <location>
        <begin position="289"/>
        <end position="386"/>
    </location>
</feature>
<evidence type="ECO:0000259" key="3">
    <source>
        <dbReference type="Pfam" id="PF20275"/>
    </source>
</evidence>
<reference evidence="4 5" key="1">
    <citation type="journal article" date="2015" name="Int. J. Syst. Evol. Microbiol.">
        <title>Methanoculleus taiwanensis sp. nov., a methanogen isolated from deep marine sediment at the deformation front area near Taiwan.</title>
        <authorList>
            <person name="Weng C.Y."/>
            <person name="Chen S.C."/>
            <person name="Lai M.C."/>
            <person name="Wu S.Y."/>
            <person name="Lin S."/>
            <person name="Yang T.F."/>
            <person name="Chen P.C."/>
        </authorList>
    </citation>
    <scope>NUCLEOTIDE SEQUENCE [LARGE SCALE GENOMIC DNA]</scope>
    <source>
        <strain evidence="4 5">CYW4</strain>
    </source>
</reference>
<feature type="coiled-coil region" evidence="1">
    <location>
        <begin position="227"/>
        <end position="277"/>
    </location>
</feature>